<dbReference type="SUPFAM" id="SSF46689">
    <property type="entry name" value="Homeodomain-like"/>
    <property type="match status" value="1"/>
</dbReference>
<dbReference type="NCBIfam" id="NF033516">
    <property type="entry name" value="transpos_IS3"/>
    <property type="match status" value="1"/>
</dbReference>
<dbReference type="InterPro" id="IPR002514">
    <property type="entry name" value="Transposase_8"/>
</dbReference>
<protein>
    <submittedName>
        <fullName evidence="2">IS3 family transposase</fullName>
    </submittedName>
</protein>
<accession>A0A2A3X521</accession>
<dbReference type="RefSeq" id="WP_085974894.1">
    <property type="nucleotide sequence ID" value="NZ_AAGP01000011.1"/>
</dbReference>
<dbReference type="Pfam" id="PF13333">
    <property type="entry name" value="rve_2"/>
    <property type="match status" value="1"/>
</dbReference>
<dbReference type="GO" id="GO:0015074">
    <property type="term" value="P:DNA integration"/>
    <property type="evidence" value="ECO:0007669"/>
    <property type="project" value="InterPro"/>
</dbReference>
<comment type="caution">
    <text evidence="2">The sequence shown here is derived from an EMBL/GenBank/DDBJ whole genome shotgun (WGS) entry which is preliminary data.</text>
</comment>
<dbReference type="PANTHER" id="PTHR46889:SF4">
    <property type="entry name" value="TRANSPOSASE INSO FOR INSERTION SEQUENCE ELEMENT IS911B-RELATED"/>
    <property type="match status" value="1"/>
</dbReference>
<dbReference type="Pfam" id="PF13276">
    <property type="entry name" value="HTH_21"/>
    <property type="match status" value="1"/>
</dbReference>
<name>A0A2A3X521_BREAU</name>
<evidence type="ECO:0000313" key="3">
    <source>
        <dbReference type="Proteomes" id="UP000218377"/>
    </source>
</evidence>
<dbReference type="InterPro" id="IPR050900">
    <property type="entry name" value="Transposase_IS3/IS150/IS904"/>
</dbReference>
<comment type="function">
    <text evidence="1">Involved in the transposition of the insertion sequence.</text>
</comment>
<dbReference type="InterPro" id="IPR009057">
    <property type="entry name" value="Homeodomain-like_sf"/>
</dbReference>
<dbReference type="PROSITE" id="PS50994">
    <property type="entry name" value="INTEGRASE"/>
    <property type="match status" value="1"/>
</dbReference>
<dbReference type="Pfam" id="PF00665">
    <property type="entry name" value="rve"/>
    <property type="match status" value="1"/>
</dbReference>
<dbReference type="InterPro" id="IPR012337">
    <property type="entry name" value="RNaseH-like_sf"/>
</dbReference>
<dbReference type="GO" id="GO:0003677">
    <property type="term" value="F:DNA binding"/>
    <property type="evidence" value="ECO:0007669"/>
    <property type="project" value="InterPro"/>
</dbReference>
<dbReference type="PANTHER" id="PTHR46889">
    <property type="entry name" value="TRANSPOSASE INSF FOR INSERTION SEQUENCE IS3B-RELATED"/>
    <property type="match status" value="1"/>
</dbReference>
<dbReference type="Pfam" id="PF01527">
    <property type="entry name" value="HTH_Tnp_1"/>
    <property type="match status" value="1"/>
</dbReference>
<reference evidence="2 3" key="1">
    <citation type="journal article" date="2017" name="Elife">
        <title>Extensive horizontal gene transfer in cheese-associated bacteria.</title>
        <authorList>
            <person name="Bonham K.S."/>
            <person name="Wolfe B.E."/>
            <person name="Dutton R.J."/>
        </authorList>
    </citation>
    <scope>NUCLEOTIDE SEQUENCE [LARGE SCALE GENOMIC DNA]</scope>
    <source>
        <strain evidence="2 3">JB5</strain>
    </source>
</reference>
<dbReference type="SUPFAM" id="SSF53098">
    <property type="entry name" value="Ribonuclease H-like"/>
    <property type="match status" value="1"/>
</dbReference>
<dbReference type="GO" id="GO:0006313">
    <property type="term" value="P:DNA transposition"/>
    <property type="evidence" value="ECO:0007669"/>
    <property type="project" value="InterPro"/>
</dbReference>
<dbReference type="InterPro" id="IPR036388">
    <property type="entry name" value="WH-like_DNA-bd_sf"/>
</dbReference>
<dbReference type="InterPro" id="IPR025948">
    <property type="entry name" value="HTH-like_dom"/>
</dbReference>
<dbReference type="InterPro" id="IPR048020">
    <property type="entry name" value="Transpos_IS3"/>
</dbReference>
<dbReference type="InterPro" id="IPR036397">
    <property type="entry name" value="RNaseH_sf"/>
</dbReference>
<evidence type="ECO:0000313" key="2">
    <source>
        <dbReference type="EMBL" id="PCC18769.1"/>
    </source>
</evidence>
<sequence length="411" mass="46646">MSDQKRQRRSYTPQYRIEAANLVIDTGRSIAAVAKEIGVGEQTLGTWVKAEKDRRRVDGESTGPLNEDERAELARLRRENFDLKQDNEFLGKAAGLLRVEASKQEKFELMDSEKAHYAIRRMARLLEVTKSGYYAWKKRRQTGPSKRARAQRSLDGQVAEIHADSDGVYGAPRVAAQLARQGVSADEKTVAASLRRQGLEGISPRRFRPVTTLPGVATHHIPDLVKRVWDRGELDAVWISDITYLRTWEGFVYLCVIRDGCSRRVLGWAMDSRQDSDLVERALRMAHTLREMVPGDVIFHADKGAQYTSAQLHQASIELGLKQSVGRTGVCWDNAMSESFWSSLKTEFFERRVWQTRAEVMREVARWIEVVYNRRRLHSALGMVPPVEFEEKFRAGQSAGPVQEEASTQAA</sequence>
<dbReference type="GO" id="GO:0004803">
    <property type="term" value="F:transposase activity"/>
    <property type="evidence" value="ECO:0007669"/>
    <property type="project" value="InterPro"/>
</dbReference>
<dbReference type="Proteomes" id="UP000218377">
    <property type="component" value="Unassembled WGS sequence"/>
</dbReference>
<proteinExistence type="predicted"/>
<organism evidence="2 3">
    <name type="scientific">Brevibacterium aurantiacum</name>
    <dbReference type="NCBI Taxonomy" id="273384"/>
    <lineage>
        <taxon>Bacteria</taxon>
        <taxon>Bacillati</taxon>
        <taxon>Actinomycetota</taxon>
        <taxon>Actinomycetes</taxon>
        <taxon>Micrococcales</taxon>
        <taxon>Brevibacteriaceae</taxon>
        <taxon>Brevibacterium</taxon>
    </lineage>
</organism>
<dbReference type="Gene3D" id="3.30.420.10">
    <property type="entry name" value="Ribonuclease H-like superfamily/Ribonuclease H"/>
    <property type="match status" value="1"/>
</dbReference>
<dbReference type="AlphaFoldDB" id="A0A2A3X521"/>
<dbReference type="EMBL" id="NRGX01000001">
    <property type="protein sequence ID" value="PCC18769.1"/>
    <property type="molecule type" value="Genomic_DNA"/>
</dbReference>
<gene>
    <name evidence="2" type="ORF">CIK79_11015</name>
</gene>
<dbReference type="Gene3D" id="1.10.10.10">
    <property type="entry name" value="Winged helix-like DNA-binding domain superfamily/Winged helix DNA-binding domain"/>
    <property type="match status" value="1"/>
</dbReference>
<evidence type="ECO:0000256" key="1">
    <source>
        <dbReference type="ARBA" id="ARBA00002286"/>
    </source>
</evidence>
<dbReference type="InterPro" id="IPR001584">
    <property type="entry name" value="Integrase_cat-core"/>
</dbReference>